<comment type="subcellular location">
    <subcellularLocation>
        <location evidence="5">Cytoplasm</location>
        <location evidence="5">Cytosol</location>
    </subcellularLocation>
    <subcellularLocation>
        <location evidence="5">Nucleus</location>
    </subcellularLocation>
</comment>
<dbReference type="GO" id="GO:0005829">
    <property type="term" value="C:cytosol"/>
    <property type="evidence" value="ECO:0007669"/>
    <property type="project" value="UniProtKB-SubCell"/>
</dbReference>
<comment type="function">
    <text evidence="5">Functions as a two-component phosphorelay mediators between cytokinin sensor histidine kinases and response regulators (B-type ARRs). Plays an important role in propagating cytokinin signal transduction.</text>
</comment>
<evidence type="ECO:0000256" key="1">
    <source>
        <dbReference type="ARBA" id="ARBA00022490"/>
    </source>
</evidence>
<dbReference type="PANTHER" id="PTHR28242:SF52">
    <property type="entry name" value="PHOSPHORELAY INTERMEDIATE PROTEIN YPD1"/>
    <property type="match status" value="1"/>
</dbReference>
<keyword evidence="3" id="KW-0539">Nucleus</keyword>
<evidence type="ECO:0000256" key="3">
    <source>
        <dbReference type="ARBA" id="ARBA00023242"/>
    </source>
</evidence>
<dbReference type="GO" id="GO:0009927">
    <property type="term" value="F:histidine phosphotransfer kinase activity"/>
    <property type="evidence" value="ECO:0007669"/>
    <property type="project" value="UniProtKB-UniRule"/>
</dbReference>
<evidence type="ECO:0000256" key="5">
    <source>
        <dbReference type="RuleBase" id="RU369004"/>
    </source>
</evidence>
<keyword evidence="4" id="KW-0597">Phosphoprotein</keyword>
<dbReference type="GO" id="GO:0000160">
    <property type="term" value="P:phosphorelay signal transduction system"/>
    <property type="evidence" value="ECO:0007669"/>
    <property type="project" value="UniProtKB-UniRule"/>
</dbReference>
<sequence>MQTMTEMVQEKLDSLQQELFDSGVLDDQFSQLQMLEDESNPDFVAEMVQLYFEDTSSKLEKLAGLVSSPTNLAELDSTFHQLKGSSTSIGALAMANACANCREECQQQNPVSIQTAFNQINIKFKELKEKLGELMQLQDQIRASS</sequence>
<dbReference type="Gene3D" id="1.20.120.160">
    <property type="entry name" value="HPT domain"/>
    <property type="match status" value="1"/>
</dbReference>
<evidence type="ECO:0000313" key="7">
    <source>
        <dbReference type="EMBL" id="CAD8215878.1"/>
    </source>
</evidence>
<name>A0A7R9SV09_9CHLO</name>
<comment type="domain">
    <text evidence="5">Histidine-containing phosphotransfer domain (HPt) contains an active histidine that mediates the phosphotransfer.</text>
</comment>
<dbReference type="InterPro" id="IPR045871">
    <property type="entry name" value="AHP1-5/YPD1"/>
</dbReference>
<dbReference type="EMBL" id="HBDV01000224">
    <property type="protein sequence ID" value="CAD8215878.1"/>
    <property type="molecule type" value="Transcribed_RNA"/>
</dbReference>
<dbReference type="PROSITE" id="PS50894">
    <property type="entry name" value="HPT"/>
    <property type="match status" value="1"/>
</dbReference>
<feature type="modified residue" description="Phosphohistidine" evidence="4">
    <location>
        <position position="80"/>
    </location>
</feature>
<dbReference type="SUPFAM" id="SSF47226">
    <property type="entry name" value="Histidine-containing phosphotransfer domain, HPT domain"/>
    <property type="match status" value="1"/>
</dbReference>
<dbReference type="GO" id="GO:0005634">
    <property type="term" value="C:nucleus"/>
    <property type="evidence" value="ECO:0007669"/>
    <property type="project" value="UniProtKB-SubCell"/>
</dbReference>
<proteinExistence type="predicted"/>
<protein>
    <recommendedName>
        <fullName evidence="5">Histidine-containing phosphotransfer protein</fullName>
    </recommendedName>
</protein>
<dbReference type="AlphaFoldDB" id="A0A7R9SV09"/>
<dbReference type="Pfam" id="PF01627">
    <property type="entry name" value="Hpt"/>
    <property type="match status" value="1"/>
</dbReference>
<keyword evidence="2 5" id="KW-0932">Cytokinin signaling pathway</keyword>
<organism evidence="7">
    <name type="scientific">Polyblepharides amylifera</name>
    <dbReference type="NCBI Taxonomy" id="1486889"/>
    <lineage>
        <taxon>Eukaryota</taxon>
        <taxon>Viridiplantae</taxon>
        <taxon>Chlorophyta</taxon>
        <taxon>Pyramimonadophyceae</taxon>
        <taxon>Pyramimonadales</taxon>
        <taxon>Polyblepharidaceae</taxon>
        <taxon>Polyblepharides</taxon>
    </lineage>
</organism>
<dbReference type="InterPro" id="IPR036641">
    <property type="entry name" value="HPT_dom_sf"/>
</dbReference>
<evidence type="ECO:0000256" key="2">
    <source>
        <dbReference type="ARBA" id="ARBA00022864"/>
    </source>
</evidence>
<reference evidence="7" key="1">
    <citation type="submission" date="2021-01" db="EMBL/GenBank/DDBJ databases">
        <authorList>
            <person name="Corre E."/>
            <person name="Pelletier E."/>
            <person name="Niang G."/>
            <person name="Scheremetjew M."/>
            <person name="Finn R."/>
            <person name="Kale V."/>
            <person name="Holt S."/>
            <person name="Cochrane G."/>
            <person name="Meng A."/>
            <person name="Brown T."/>
            <person name="Cohen L."/>
        </authorList>
    </citation>
    <scope>NUCLEOTIDE SEQUENCE</scope>
    <source>
        <strain evidence="7">CCMP720</strain>
    </source>
</reference>
<keyword evidence="5" id="KW-0902">Two-component regulatory system</keyword>
<keyword evidence="1" id="KW-0963">Cytoplasm</keyword>
<gene>
    <name evidence="7" type="ORF">PAMY1081_LOCUS152</name>
</gene>
<evidence type="ECO:0000256" key="4">
    <source>
        <dbReference type="PROSITE-ProRule" id="PRU00110"/>
    </source>
</evidence>
<dbReference type="PANTHER" id="PTHR28242">
    <property type="entry name" value="PHOSPHORELAY INTERMEDIATE PROTEIN YPD1"/>
    <property type="match status" value="1"/>
</dbReference>
<dbReference type="GO" id="GO:0043424">
    <property type="term" value="F:protein histidine kinase binding"/>
    <property type="evidence" value="ECO:0007669"/>
    <property type="project" value="UniProtKB-UniRule"/>
</dbReference>
<dbReference type="InterPro" id="IPR008207">
    <property type="entry name" value="Sig_transdc_His_kin_Hpt_dom"/>
</dbReference>
<feature type="domain" description="HPt" evidence="6">
    <location>
        <begin position="40"/>
        <end position="141"/>
    </location>
</feature>
<accession>A0A7R9SV09</accession>
<evidence type="ECO:0000259" key="6">
    <source>
        <dbReference type="PROSITE" id="PS50894"/>
    </source>
</evidence>
<dbReference type="FunFam" id="1.20.120.160:FF:000001">
    <property type="entry name" value="Histidine-containing phosphotransfer protein 1"/>
    <property type="match status" value="1"/>
</dbReference>
<dbReference type="GO" id="GO:0009736">
    <property type="term" value="P:cytokinin-activated signaling pathway"/>
    <property type="evidence" value="ECO:0007669"/>
    <property type="project" value="UniProtKB-KW"/>
</dbReference>